<reference evidence="2" key="2">
    <citation type="submission" date="2015-01" db="EMBL/GenBank/DDBJ databases">
        <title>Evolutionary Origins and Diversification of the Mycorrhizal Mutualists.</title>
        <authorList>
            <consortium name="DOE Joint Genome Institute"/>
            <consortium name="Mycorrhizal Genomics Consortium"/>
            <person name="Kohler A."/>
            <person name="Kuo A."/>
            <person name="Nagy L.G."/>
            <person name="Floudas D."/>
            <person name="Copeland A."/>
            <person name="Barry K.W."/>
            <person name="Cichocki N."/>
            <person name="Veneault-Fourrey C."/>
            <person name="LaButti K."/>
            <person name="Lindquist E.A."/>
            <person name="Lipzen A."/>
            <person name="Lundell T."/>
            <person name="Morin E."/>
            <person name="Murat C."/>
            <person name="Riley R."/>
            <person name="Ohm R."/>
            <person name="Sun H."/>
            <person name="Tunlid A."/>
            <person name="Henrissat B."/>
            <person name="Grigoriev I.V."/>
            <person name="Hibbett D.S."/>
            <person name="Martin F."/>
        </authorList>
    </citation>
    <scope>NUCLEOTIDE SEQUENCE [LARGE SCALE GENOMIC DNA]</scope>
    <source>
        <strain evidence="2">F 1598</strain>
    </source>
</reference>
<proteinExistence type="predicted"/>
<keyword evidence="2" id="KW-1185">Reference proteome</keyword>
<protein>
    <submittedName>
        <fullName evidence="1">Uncharacterized protein</fullName>
    </submittedName>
</protein>
<dbReference type="STRING" id="765440.A0A0C3BA60"/>
<organism evidence="1 2">
    <name type="scientific">Piloderma croceum (strain F 1598)</name>
    <dbReference type="NCBI Taxonomy" id="765440"/>
    <lineage>
        <taxon>Eukaryota</taxon>
        <taxon>Fungi</taxon>
        <taxon>Dikarya</taxon>
        <taxon>Basidiomycota</taxon>
        <taxon>Agaricomycotina</taxon>
        <taxon>Agaricomycetes</taxon>
        <taxon>Agaricomycetidae</taxon>
        <taxon>Atheliales</taxon>
        <taxon>Atheliaceae</taxon>
        <taxon>Piloderma</taxon>
    </lineage>
</organism>
<dbReference type="AlphaFoldDB" id="A0A0C3BA60"/>
<dbReference type="Proteomes" id="UP000054166">
    <property type="component" value="Unassembled WGS sequence"/>
</dbReference>
<dbReference type="Gene3D" id="3.80.10.10">
    <property type="entry name" value="Ribonuclease Inhibitor"/>
    <property type="match status" value="1"/>
</dbReference>
<gene>
    <name evidence="1" type="ORF">PILCRDRAFT_819935</name>
</gene>
<dbReference type="InParanoid" id="A0A0C3BA60"/>
<accession>A0A0C3BA60</accession>
<dbReference type="InterPro" id="IPR032675">
    <property type="entry name" value="LRR_dom_sf"/>
</dbReference>
<dbReference type="HOGENOM" id="CLU_020999_3_1_1"/>
<evidence type="ECO:0000313" key="2">
    <source>
        <dbReference type="Proteomes" id="UP000054166"/>
    </source>
</evidence>
<dbReference type="EMBL" id="KN832992">
    <property type="protein sequence ID" value="KIM83153.1"/>
    <property type="molecule type" value="Genomic_DNA"/>
</dbReference>
<sequence length="481" mass="53960">MTTLENLLIREAELLSQAKALESSLADIRVHIAEMQGVNRSAITYNLPIETLSAIFEIGLSDSPFLATKPARGGYFEDKWSPLPTPFEIVVSSVSRRWRNVALQTPRLWTRIYINVAQSAHELLDLYLYRSKTCLLDITLSRRKLRWERDHDLVGCDAKDVIGCQRYLEQLVSHVGRWREFSVRRDDSTLQLSDALVGLANLNAPALEFLMLEGCRGSFRKVFSAGAPRLSSVELIGAALYPPLEGVKHLKLHPLSFFHLSHAQFRHLIQPMRSVVNLHLQANIVRESPEGHPTIDLSSVISVEIDIRGSTIGNSVLPVLDFPSVEMLTVHGDMGNVIKAFTHPPRLYPNVRSLKVVDSSEYFYGAESPVATTLGFISLFPNVRDVAFHGIDSTPIFQALYDHRSTDELLWPQLSSITVVPVKRAKVSYKKQVWADVVKLVGNRAQLGNPISSVKLPPAIIVRGTPRQKQRLREQVTLIEC</sequence>
<reference evidence="1 2" key="1">
    <citation type="submission" date="2014-04" db="EMBL/GenBank/DDBJ databases">
        <authorList>
            <consortium name="DOE Joint Genome Institute"/>
            <person name="Kuo A."/>
            <person name="Tarkka M."/>
            <person name="Buscot F."/>
            <person name="Kohler A."/>
            <person name="Nagy L.G."/>
            <person name="Floudas D."/>
            <person name="Copeland A."/>
            <person name="Barry K.W."/>
            <person name="Cichocki N."/>
            <person name="Veneault-Fourrey C."/>
            <person name="LaButti K."/>
            <person name="Lindquist E.A."/>
            <person name="Lipzen A."/>
            <person name="Lundell T."/>
            <person name="Morin E."/>
            <person name="Murat C."/>
            <person name="Sun H."/>
            <person name="Tunlid A."/>
            <person name="Henrissat B."/>
            <person name="Grigoriev I.V."/>
            <person name="Hibbett D.S."/>
            <person name="Martin F."/>
            <person name="Nordberg H.P."/>
            <person name="Cantor M.N."/>
            <person name="Hua S.X."/>
        </authorList>
    </citation>
    <scope>NUCLEOTIDE SEQUENCE [LARGE SCALE GENOMIC DNA]</scope>
    <source>
        <strain evidence="1 2">F 1598</strain>
    </source>
</reference>
<name>A0A0C3BA60_PILCF</name>
<dbReference type="OrthoDB" id="3258333at2759"/>
<evidence type="ECO:0000313" key="1">
    <source>
        <dbReference type="EMBL" id="KIM83153.1"/>
    </source>
</evidence>